<accession>A0ABU9ED79</accession>
<evidence type="ECO:0000313" key="1">
    <source>
        <dbReference type="EMBL" id="MEK9502710.1"/>
    </source>
</evidence>
<gene>
    <name evidence="1" type="ORF">WI372_17070</name>
</gene>
<keyword evidence="2" id="KW-1185">Reference proteome</keyword>
<dbReference type="RefSeq" id="WP_405279119.1">
    <property type="nucleotide sequence ID" value="NZ_CP144380.1"/>
</dbReference>
<protein>
    <recommendedName>
        <fullName evidence="3">HEAT repeat domain-containing protein</fullName>
    </recommendedName>
</protein>
<reference evidence="1 2" key="1">
    <citation type="submission" date="2024-02" db="EMBL/GenBank/DDBJ databases">
        <title>A novel Gemmatimonadota bacterium.</title>
        <authorList>
            <person name="Du Z.-J."/>
            <person name="Ye Y.-Q."/>
        </authorList>
    </citation>
    <scope>NUCLEOTIDE SEQUENCE [LARGE SCALE GENOMIC DNA]</scope>
    <source>
        <strain evidence="1 2">DH-20</strain>
    </source>
</reference>
<evidence type="ECO:0008006" key="3">
    <source>
        <dbReference type="Google" id="ProtNLM"/>
    </source>
</evidence>
<sequence length="247" mass="27120">MSGRPRSPEELRTELVRLGPPELLGDWLDYRAWGLGDEHVPALLTFLDDADTLDPIEGDAVSGVPVHAWRALAQLGCAETLPCLLRLIDRSDDNDFFTEDLPPAVALVGVPAFDPLADRVRNRSLGVFARAVAATALVHLCRVFPADRSRTGEFIAQTLSDPRETDPVLLGLLVSDLIALDGVEWAFHIKAALASGRVSAWHCGDWEDVQVDLGLLDRRRTPPQFYVLEWVDVCDLPLEDDEPGPAS</sequence>
<organism evidence="1 2">
    <name type="scientific">Gaopeijia maritima</name>
    <dbReference type="NCBI Taxonomy" id="3119007"/>
    <lineage>
        <taxon>Bacteria</taxon>
        <taxon>Pseudomonadati</taxon>
        <taxon>Gemmatimonadota</taxon>
        <taxon>Longimicrobiia</taxon>
        <taxon>Gaopeijiales</taxon>
        <taxon>Gaopeijiaceae</taxon>
        <taxon>Gaopeijia</taxon>
    </lineage>
</organism>
<dbReference type="Proteomes" id="UP001484239">
    <property type="component" value="Unassembled WGS sequence"/>
</dbReference>
<proteinExistence type="predicted"/>
<comment type="caution">
    <text evidence="1">The sequence shown here is derived from an EMBL/GenBank/DDBJ whole genome shotgun (WGS) entry which is preliminary data.</text>
</comment>
<name>A0ABU9ED79_9BACT</name>
<dbReference type="EMBL" id="JBBHLI010000014">
    <property type="protein sequence ID" value="MEK9502710.1"/>
    <property type="molecule type" value="Genomic_DNA"/>
</dbReference>
<evidence type="ECO:0000313" key="2">
    <source>
        <dbReference type="Proteomes" id="UP001484239"/>
    </source>
</evidence>